<sequence>MTAGMGRHQKRVRFRAIGALAVAASWSVLFAGVAQPAAAADVQSKQWYLGALQAEEMWKTSTGEGIQVAVIDTGVNPGTPSLKGQVLKGFDATGAAGDENDDYSGHGTTMAELIAGTGKDSGIKGLAPGVKIVPMRIGDSDFQKKHSSNVHDWADAIRAAADSDAKIISMSFSSPYSTEQEREAAKYVESKGKLFFAAVGNDGQGRNREAYPAAYRQVVGVAAADKQGKVAESSQNGNTVDIAAPGKTLPRWCDNSFQSYCDGDGGTSSATAIASAAAALVWSAHPDWTANQVLNVLFDTASRTWKKGDRSAYLGHGLIRPAMNILKGKGDPGDPDISPLTEERTGGSPASPAPSSTASAPASQEPAQNGQADKVDETVAAGDSEAASDRGVPLSLIVGGIAGVAVLGGVVFAVVRRRGAA</sequence>
<feature type="active site" description="Charge relay system" evidence="5">
    <location>
        <position position="72"/>
    </location>
</feature>
<feature type="region of interest" description="Disordered" evidence="6">
    <location>
        <begin position="325"/>
        <end position="388"/>
    </location>
</feature>
<feature type="active site" description="Charge relay system" evidence="5">
    <location>
        <position position="106"/>
    </location>
</feature>
<keyword evidence="11" id="KW-1185">Reference proteome</keyword>
<dbReference type="AlphaFoldDB" id="A0A5N5EC46"/>
<dbReference type="PANTHER" id="PTHR43399:SF4">
    <property type="entry name" value="CELL WALL-ASSOCIATED PROTEASE"/>
    <property type="match status" value="1"/>
</dbReference>
<reference evidence="10 11" key="1">
    <citation type="submission" date="2019-09" db="EMBL/GenBank/DDBJ databases">
        <authorList>
            <person name="Liu P."/>
        </authorList>
    </citation>
    <scope>NUCLEOTIDE SEQUENCE [LARGE SCALE GENOMIC DNA]</scope>
    <source>
        <strain evidence="10 11">TRM68085</strain>
    </source>
</reference>
<evidence type="ECO:0000313" key="10">
    <source>
        <dbReference type="EMBL" id="KAB2587877.1"/>
    </source>
</evidence>
<feature type="compositionally biased region" description="Low complexity" evidence="6">
    <location>
        <begin position="348"/>
        <end position="367"/>
    </location>
</feature>
<dbReference type="InterPro" id="IPR015500">
    <property type="entry name" value="Peptidase_S8_subtilisin-rel"/>
</dbReference>
<gene>
    <name evidence="10" type="ORF">F5983_35525</name>
</gene>
<dbReference type="InterPro" id="IPR000209">
    <property type="entry name" value="Peptidase_S8/S53_dom"/>
</dbReference>
<keyword evidence="7" id="KW-1133">Transmembrane helix</keyword>
<dbReference type="SUPFAM" id="SSF52743">
    <property type="entry name" value="Subtilisin-like"/>
    <property type="match status" value="1"/>
</dbReference>
<evidence type="ECO:0000313" key="11">
    <source>
        <dbReference type="Proteomes" id="UP000326907"/>
    </source>
</evidence>
<dbReference type="GO" id="GO:0004252">
    <property type="term" value="F:serine-type endopeptidase activity"/>
    <property type="evidence" value="ECO:0007669"/>
    <property type="project" value="UniProtKB-UniRule"/>
</dbReference>
<feature type="domain" description="Peptidase S8/S53" evidence="9">
    <location>
        <begin position="63"/>
        <end position="313"/>
    </location>
</feature>
<evidence type="ECO:0000256" key="3">
    <source>
        <dbReference type="ARBA" id="ARBA00022801"/>
    </source>
</evidence>
<evidence type="ECO:0000256" key="2">
    <source>
        <dbReference type="ARBA" id="ARBA00022670"/>
    </source>
</evidence>
<accession>A0A5N5EC46</accession>
<dbReference type="PANTHER" id="PTHR43399">
    <property type="entry name" value="SUBTILISIN-RELATED"/>
    <property type="match status" value="1"/>
</dbReference>
<dbReference type="InterPro" id="IPR036852">
    <property type="entry name" value="Peptidase_S8/S53_dom_sf"/>
</dbReference>
<keyword evidence="4 5" id="KW-0720">Serine protease</keyword>
<keyword evidence="3 5" id="KW-0378">Hydrolase</keyword>
<dbReference type="Gene3D" id="3.40.50.200">
    <property type="entry name" value="Peptidase S8/S53 domain"/>
    <property type="match status" value="1"/>
</dbReference>
<comment type="similarity">
    <text evidence="1 5">Belongs to the peptidase S8 family.</text>
</comment>
<keyword evidence="7" id="KW-0472">Membrane</keyword>
<keyword evidence="7" id="KW-0812">Transmembrane</keyword>
<dbReference type="PRINTS" id="PR00723">
    <property type="entry name" value="SUBTILISIN"/>
</dbReference>
<dbReference type="Pfam" id="PF00082">
    <property type="entry name" value="Peptidase_S8"/>
    <property type="match status" value="1"/>
</dbReference>
<feature type="transmembrane region" description="Helical" evidence="7">
    <location>
        <begin position="394"/>
        <end position="415"/>
    </location>
</feature>
<protein>
    <submittedName>
        <fullName evidence="10">S8 family serine peptidase</fullName>
    </submittedName>
</protein>
<keyword evidence="2 5" id="KW-0645">Protease</keyword>
<dbReference type="RefSeq" id="WP_151513905.1">
    <property type="nucleotide sequence ID" value="NZ_VYUA01000069.1"/>
</dbReference>
<evidence type="ECO:0000256" key="5">
    <source>
        <dbReference type="PROSITE-ProRule" id="PRU01240"/>
    </source>
</evidence>
<dbReference type="PROSITE" id="PS51892">
    <property type="entry name" value="SUBTILASE"/>
    <property type="match status" value="1"/>
</dbReference>
<dbReference type="Proteomes" id="UP000326907">
    <property type="component" value="Unassembled WGS sequence"/>
</dbReference>
<keyword evidence="8" id="KW-0732">Signal</keyword>
<evidence type="ECO:0000256" key="7">
    <source>
        <dbReference type="SAM" id="Phobius"/>
    </source>
</evidence>
<feature type="chain" id="PRO_5024793088" evidence="8">
    <location>
        <begin position="40"/>
        <end position="421"/>
    </location>
</feature>
<evidence type="ECO:0000256" key="6">
    <source>
        <dbReference type="SAM" id="MobiDB-lite"/>
    </source>
</evidence>
<name>A0A5N5EC46_9ACTN</name>
<dbReference type="GO" id="GO:0006508">
    <property type="term" value="P:proteolysis"/>
    <property type="evidence" value="ECO:0007669"/>
    <property type="project" value="UniProtKB-KW"/>
</dbReference>
<evidence type="ECO:0000256" key="4">
    <source>
        <dbReference type="ARBA" id="ARBA00022825"/>
    </source>
</evidence>
<proteinExistence type="inferred from homology"/>
<feature type="signal peptide" evidence="8">
    <location>
        <begin position="1"/>
        <end position="39"/>
    </location>
</feature>
<organism evidence="10 11">
    <name type="scientific">Streptomyces arboris</name>
    <dbReference type="NCBI Taxonomy" id="2600619"/>
    <lineage>
        <taxon>Bacteria</taxon>
        <taxon>Bacillati</taxon>
        <taxon>Actinomycetota</taxon>
        <taxon>Actinomycetes</taxon>
        <taxon>Kitasatosporales</taxon>
        <taxon>Streptomycetaceae</taxon>
        <taxon>Streptomyces</taxon>
    </lineage>
</organism>
<feature type="active site" description="Charge relay system" evidence="5">
    <location>
        <position position="268"/>
    </location>
</feature>
<evidence type="ECO:0000256" key="8">
    <source>
        <dbReference type="SAM" id="SignalP"/>
    </source>
</evidence>
<comment type="caution">
    <text evidence="10">The sequence shown here is derived from an EMBL/GenBank/DDBJ whole genome shotgun (WGS) entry which is preliminary data.</text>
</comment>
<dbReference type="InterPro" id="IPR051048">
    <property type="entry name" value="Peptidase_S8/S53_subtilisin"/>
</dbReference>
<dbReference type="EMBL" id="VYUA01000069">
    <property type="protein sequence ID" value="KAB2587877.1"/>
    <property type="molecule type" value="Genomic_DNA"/>
</dbReference>
<evidence type="ECO:0000259" key="9">
    <source>
        <dbReference type="Pfam" id="PF00082"/>
    </source>
</evidence>
<evidence type="ECO:0000256" key="1">
    <source>
        <dbReference type="ARBA" id="ARBA00011073"/>
    </source>
</evidence>